<dbReference type="InterPro" id="IPR016024">
    <property type="entry name" value="ARM-type_fold"/>
</dbReference>
<dbReference type="Gene3D" id="1.25.10.10">
    <property type="entry name" value="Leucine-rich Repeat Variant"/>
    <property type="match status" value="1"/>
</dbReference>
<evidence type="ECO:0000256" key="2">
    <source>
        <dbReference type="ARBA" id="ARBA00022448"/>
    </source>
</evidence>
<dbReference type="Proteomes" id="UP001161247">
    <property type="component" value="Chromosome 4"/>
</dbReference>
<name>A0AAV1D9E0_OLDCO</name>
<evidence type="ECO:0000256" key="4">
    <source>
        <dbReference type="SAM" id="MobiDB-lite"/>
    </source>
</evidence>
<keyword evidence="2" id="KW-0813">Transport</keyword>
<evidence type="ECO:0000313" key="5">
    <source>
        <dbReference type="EMBL" id="CAI9104459.1"/>
    </source>
</evidence>
<feature type="compositionally biased region" description="Polar residues" evidence="4">
    <location>
        <begin position="1"/>
        <end position="29"/>
    </location>
</feature>
<dbReference type="SUPFAM" id="SSF48371">
    <property type="entry name" value="ARM repeat"/>
    <property type="match status" value="1"/>
</dbReference>
<feature type="region of interest" description="Disordered" evidence="4">
    <location>
        <begin position="101"/>
        <end position="139"/>
    </location>
</feature>
<feature type="region of interest" description="Disordered" evidence="4">
    <location>
        <begin position="1"/>
        <end position="37"/>
    </location>
</feature>
<sequence>MIEYPQSSGLQNNSGMSQGNYSQSFSATGNTGGMREVDTINKGKNVINSTGGPMVNIAHFHEFSGTTFALGSWITEEISTRTIPGIDDSVSQSFLINSFNEHSDSHDDHSDSYNDHSVERNSQDTFIPASPPPLRRSDRIRKPPASLEDFYTFHSTGDNVLRLAVIDTMFIEHLIRLLQLPVSDITEEVVTAVLNVISGGIGHGIPGLDGFVKPLCNLLECNDPRIVIVCLEALVRICESSEVEKCYNSFAKLVDDAGGLDKVKAMQSHENREIRERALKVWEPLYSEALTVWKYFEKMGGTFVFNVKR</sequence>
<dbReference type="Pfam" id="PF16186">
    <property type="entry name" value="Arm_3"/>
    <property type="match status" value="1"/>
</dbReference>
<dbReference type="EMBL" id="OX459121">
    <property type="protein sequence ID" value="CAI9104459.1"/>
    <property type="molecule type" value="Genomic_DNA"/>
</dbReference>
<keyword evidence="3" id="KW-0653">Protein transport</keyword>
<organism evidence="5 6">
    <name type="scientific">Oldenlandia corymbosa var. corymbosa</name>
    <dbReference type="NCBI Taxonomy" id="529605"/>
    <lineage>
        <taxon>Eukaryota</taxon>
        <taxon>Viridiplantae</taxon>
        <taxon>Streptophyta</taxon>
        <taxon>Embryophyta</taxon>
        <taxon>Tracheophyta</taxon>
        <taxon>Spermatophyta</taxon>
        <taxon>Magnoliopsida</taxon>
        <taxon>eudicotyledons</taxon>
        <taxon>Gunneridae</taxon>
        <taxon>Pentapetalae</taxon>
        <taxon>asterids</taxon>
        <taxon>lamiids</taxon>
        <taxon>Gentianales</taxon>
        <taxon>Rubiaceae</taxon>
        <taxon>Rubioideae</taxon>
        <taxon>Spermacoceae</taxon>
        <taxon>Hedyotis-Oldenlandia complex</taxon>
        <taxon>Oldenlandia</taxon>
    </lineage>
</organism>
<dbReference type="PANTHER" id="PTHR23316">
    <property type="entry name" value="IMPORTIN ALPHA"/>
    <property type="match status" value="1"/>
</dbReference>
<dbReference type="InterPro" id="IPR011989">
    <property type="entry name" value="ARM-like"/>
</dbReference>
<comment type="similarity">
    <text evidence="1">Belongs to the importin alpha family.</text>
</comment>
<reference evidence="5" key="1">
    <citation type="submission" date="2023-03" db="EMBL/GenBank/DDBJ databases">
        <authorList>
            <person name="Julca I."/>
        </authorList>
    </citation>
    <scope>NUCLEOTIDE SEQUENCE</scope>
</reference>
<evidence type="ECO:0000256" key="3">
    <source>
        <dbReference type="ARBA" id="ARBA00022927"/>
    </source>
</evidence>
<dbReference type="InterPro" id="IPR032413">
    <property type="entry name" value="Arm_3"/>
</dbReference>
<accession>A0AAV1D9E0</accession>
<feature type="compositionally biased region" description="Basic and acidic residues" evidence="4">
    <location>
        <begin position="101"/>
        <end position="122"/>
    </location>
</feature>
<gene>
    <name evidence="5" type="ORF">OLC1_LOCUS13384</name>
</gene>
<dbReference type="AlphaFoldDB" id="A0AAV1D9E0"/>
<protein>
    <submittedName>
        <fullName evidence="5">OLC1v1003129C1</fullName>
    </submittedName>
</protein>
<proteinExistence type="inferred from homology"/>
<keyword evidence="6" id="KW-1185">Reference proteome</keyword>
<evidence type="ECO:0000256" key="1">
    <source>
        <dbReference type="ARBA" id="ARBA00010394"/>
    </source>
</evidence>
<dbReference type="GO" id="GO:0015031">
    <property type="term" value="P:protein transport"/>
    <property type="evidence" value="ECO:0007669"/>
    <property type="project" value="UniProtKB-KW"/>
</dbReference>
<evidence type="ECO:0000313" key="6">
    <source>
        <dbReference type="Proteomes" id="UP001161247"/>
    </source>
</evidence>